<sequence length="154" mass="17212">MSVSLSPSKEAIDLIGSFGSCERCSINDGSNDPDPPSSMVGRSRSHLSNQVKEISYEKQRLRQSDHHKAKRIDATRWLTKVMYTPDVWNYTWDCPTKNPHELEPDVLCIDRGITTTYGVGIFHGLSGLGVDSKKLEEVGKVPRSCWLVHVPLST</sequence>
<comment type="caution">
    <text evidence="1">The sequence shown here is derived from an EMBL/GenBank/DDBJ whole genome shotgun (WGS) entry which is preliminary data.</text>
</comment>
<accession>A0ACB9G7Q9</accession>
<reference evidence="1 2" key="2">
    <citation type="journal article" date="2022" name="Mol. Ecol. Resour.">
        <title>The genomes of chicory, endive, great burdock and yacon provide insights into Asteraceae paleo-polyploidization history and plant inulin production.</title>
        <authorList>
            <person name="Fan W."/>
            <person name="Wang S."/>
            <person name="Wang H."/>
            <person name="Wang A."/>
            <person name="Jiang F."/>
            <person name="Liu H."/>
            <person name="Zhao H."/>
            <person name="Xu D."/>
            <person name="Zhang Y."/>
        </authorList>
    </citation>
    <scope>NUCLEOTIDE SEQUENCE [LARGE SCALE GENOMIC DNA]</scope>
    <source>
        <strain evidence="2">cv. Punajuju</strain>
        <tissue evidence="1">Leaves</tissue>
    </source>
</reference>
<gene>
    <name evidence="1" type="ORF">L2E82_09181</name>
</gene>
<name>A0ACB9G7Q9_CICIN</name>
<organism evidence="1 2">
    <name type="scientific">Cichorium intybus</name>
    <name type="common">Chicory</name>
    <dbReference type="NCBI Taxonomy" id="13427"/>
    <lineage>
        <taxon>Eukaryota</taxon>
        <taxon>Viridiplantae</taxon>
        <taxon>Streptophyta</taxon>
        <taxon>Embryophyta</taxon>
        <taxon>Tracheophyta</taxon>
        <taxon>Spermatophyta</taxon>
        <taxon>Magnoliopsida</taxon>
        <taxon>eudicotyledons</taxon>
        <taxon>Gunneridae</taxon>
        <taxon>Pentapetalae</taxon>
        <taxon>asterids</taxon>
        <taxon>campanulids</taxon>
        <taxon>Asterales</taxon>
        <taxon>Asteraceae</taxon>
        <taxon>Cichorioideae</taxon>
        <taxon>Cichorieae</taxon>
        <taxon>Cichoriinae</taxon>
        <taxon>Cichorium</taxon>
    </lineage>
</organism>
<evidence type="ECO:0000313" key="2">
    <source>
        <dbReference type="Proteomes" id="UP001055811"/>
    </source>
</evidence>
<protein>
    <submittedName>
        <fullName evidence="1">Uncharacterized protein</fullName>
    </submittedName>
</protein>
<reference evidence="2" key="1">
    <citation type="journal article" date="2022" name="Mol. Ecol. Resour.">
        <title>The genomes of chicory, endive, great burdock and yacon provide insights into Asteraceae palaeo-polyploidization history and plant inulin production.</title>
        <authorList>
            <person name="Fan W."/>
            <person name="Wang S."/>
            <person name="Wang H."/>
            <person name="Wang A."/>
            <person name="Jiang F."/>
            <person name="Liu H."/>
            <person name="Zhao H."/>
            <person name="Xu D."/>
            <person name="Zhang Y."/>
        </authorList>
    </citation>
    <scope>NUCLEOTIDE SEQUENCE [LARGE SCALE GENOMIC DNA]</scope>
    <source>
        <strain evidence="2">cv. Punajuju</strain>
    </source>
</reference>
<proteinExistence type="predicted"/>
<dbReference type="Proteomes" id="UP001055811">
    <property type="component" value="Linkage Group LG02"/>
</dbReference>
<evidence type="ECO:0000313" key="1">
    <source>
        <dbReference type="EMBL" id="KAI3779462.1"/>
    </source>
</evidence>
<keyword evidence="2" id="KW-1185">Reference proteome</keyword>
<dbReference type="EMBL" id="CM042010">
    <property type="protein sequence ID" value="KAI3779462.1"/>
    <property type="molecule type" value="Genomic_DNA"/>
</dbReference>